<comment type="caution">
    <text evidence="7">The sequence shown here is derived from an EMBL/GenBank/DDBJ whole genome shotgun (WGS) entry which is preliminary data.</text>
</comment>
<evidence type="ECO:0000256" key="2">
    <source>
        <dbReference type="ARBA" id="ARBA00023015"/>
    </source>
</evidence>
<dbReference type="GO" id="GO:0005634">
    <property type="term" value="C:nucleus"/>
    <property type="evidence" value="ECO:0007669"/>
    <property type="project" value="UniProtKB-SubCell"/>
</dbReference>
<reference evidence="7" key="1">
    <citation type="submission" date="2020-05" db="EMBL/GenBank/DDBJ databases">
        <title>WGS assembly of Panicum virgatum.</title>
        <authorList>
            <person name="Lovell J.T."/>
            <person name="Jenkins J."/>
            <person name="Shu S."/>
            <person name="Juenger T.E."/>
            <person name="Schmutz J."/>
        </authorList>
    </citation>
    <scope>NUCLEOTIDE SEQUENCE</scope>
    <source>
        <strain evidence="7">AP13</strain>
    </source>
</reference>
<dbReference type="SUPFAM" id="SSF101936">
    <property type="entry name" value="DNA-binding pseudobarrel domain"/>
    <property type="match status" value="1"/>
</dbReference>
<dbReference type="EMBL" id="CM029050">
    <property type="protein sequence ID" value="KAG2564408.1"/>
    <property type="molecule type" value="Genomic_DNA"/>
</dbReference>
<name>A0A8T0PTZ6_PANVG</name>
<accession>A0A8T0PTZ6</accession>
<comment type="subcellular location">
    <subcellularLocation>
        <location evidence="1">Nucleus</location>
    </subcellularLocation>
</comment>
<keyword evidence="4" id="KW-0804">Transcription</keyword>
<evidence type="ECO:0000256" key="5">
    <source>
        <dbReference type="ARBA" id="ARBA00023242"/>
    </source>
</evidence>
<evidence type="ECO:0000313" key="8">
    <source>
        <dbReference type="Proteomes" id="UP000823388"/>
    </source>
</evidence>
<dbReference type="AlphaFoldDB" id="A0A8T0PTZ6"/>
<evidence type="ECO:0000256" key="3">
    <source>
        <dbReference type="ARBA" id="ARBA00023125"/>
    </source>
</evidence>
<feature type="domain" description="TF-B3" evidence="6">
    <location>
        <begin position="17"/>
        <end position="109"/>
    </location>
</feature>
<dbReference type="InterPro" id="IPR015300">
    <property type="entry name" value="DNA-bd_pseudobarrel_sf"/>
</dbReference>
<keyword evidence="3" id="KW-0238">DNA-binding</keyword>
<dbReference type="CDD" id="cd10017">
    <property type="entry name" value="B3_DNA"/>
    <property type="match status" value="1"/>
</dbReference>
<gene>
    <name evidence="7" type="ORF">PVAP13_7NG078357</name>
</gene>
<dbReference type="InterPro" id="IPR003340">
    <property type="entry name" value="B3_DNA-bd"/>
</dbReference>
<dbReference type="Proteomes" id="UP000823388">
    <property type="component" value="Chromosome 7N"/>
</dbReference>
<evidence type="ECO:0000256" key="1">
    <source>
        <dbReference type="ARBA" id="ARBA00004123"/>
    </source>
</evidence>
<organism evidence="7 8">
    <name type="scientific">Panicum virgatum</name>
    <name type="common">Blackwell switchgrass</name>
    <dbReference type="NCBI Taxonomy" id="38727"/>
    <lineage>
        <taxon>Eukaryota</taxon>
        <taxon>Viridiplantae</taxon>
        <taxon>Streptophyta</taxon>
        <taxon>Embryophyta</taxon>
        <taxon>Tracheophyta</taxon>
        <taxon>Spermatophyta</taxon>
        <taxon>Magnoliopsida</taxon>
        <taxon>Liliopsida</taxon>
        <taxon>Poales</taxon>
        <taxon>Poaceae</taxon>
        <taxon>PACMAD clade</taxon>
        <taxon>Panicoideae</taxon>
        <taxon>Panicodae</taxon>
        <taxon>Paniceae</taxon>
        <taxon>Panicinae</taxon>
        <taxon>Panicum</taxon>
        <taxon>Panicum sect. Hiantes</taxon>
    </lineage>
</organism>
<evidence type="ECO:0000256" key="4">
    <source>
        <dbReference type="ARBA" id="ARBA00023163"/>
    </source>
</evidence>
<keyword evidence="2" id="KW-0805">Transcription regulation</keyword>
<keyword evidence="5" id="KW-0539">Nucleus</keyword>
<evidence type="ECO:0000259" key="6">
    <source>
        <dbReference type="SMART" id="SM01019"/>
    </source>
</evidence>
<dbReference type="Gene3D" id="2.40.330.10">
    <property type="entry name" value="DNA-binding pseudobarrel domain"/>
    <property type="match status" value="1"/>
</dbReference>
<dbReference type="SMART" id="SM01019">
    <property type="entry name" value="B3"/>
    <property type="match status" value="1"/>
</dbReference>
<proteinExistence type="predicted"/>
<sequence length="161" mass="17218">MASAASNHCGGAAAAKQLRVLLPFFCDDRLRIPDELAKEIGAGEALVVGPCGVKARDVWPVGLGRDGGGAFLGRGWPEFAAAHGVGADWHLALRHRGRGVLTVKAFDDSCCIQGLGVQQPAAAGKDRSSFPPTFEIRDLFFSWSPRNYPILFPCKCRIILS</sequence>
<protein>
    <recommendedName>
        <fullName evidence="6">TF-B3 domain-containing protein</fullName>
    </recommendedName>
</protein>
<dbReference type="Pfam" id="PF02362">
    <property type="entry name" value="B3"/>
    <property type="match status" value="1"/>
</dbReference>
<keyword evidence="8" id="KW-1185">Reference proteome</keyword>
<dbReference type="GO" id="GO:0003677">
    <property type="term" value="F:DNA binding"/>
    <property type="evidence" value="ECO:0007669"/>
    <property type="project" value="UniProtKB-KW"/>
</dbReference>
<evidence type="ECO:0000313" key="7">
    <source>
        <dbReference type="EMBL" id="KAG2564408.1"/>
    </source>
</evidence>